<protein>
    <submittedName>
        <fullName evidence="2">Uncharacterized protein</fullName>
    </submittedName>
</protein>
<dbReference type="EMBL" id="BAAAMQ010000015">
    <property type="protein sequence ID" value="GAA2115086.1"/>
    <property type="molecule type" value="Genomic_DNA"/>
</dbReference>
<accession>A0ABN2XPX3</accession>
<name>A0ABN2XPX3_9ACTN</name>
<keyword evidence="3" id="KW-1185">Reference proteome</keyword>
<feature type="compositionally biased region" description="Low complexity" evidence="1">
    <location>
        <begin position="59"/>
        <end position="74"/>
    </location>
</feature>
<organism evidence="2 3">
    <name type="scientific">Nocardioides furvisabuli</name>
    <dbReference type="NCBI Taxonomy" id="375542"/>
    <lineage>
        <taxon>Bacteria</taxon>
        <taxon>Bacillati</taxon>
        <taxon>Actinomycetota</taxon>
        <taxon>Actinomycetes</taxon>
        <taxon>Propionibacteriales</taxon>
        <taxon>Nocardioidaceae</taxon>
        <taxon>Nocardioides</taxon>
    </lineage>
</organism>
<evidence type="ECO:0000256" key="1">
    <source>
        <dbReference type="SAM" id="MobiDB-lite"/>
    </source>
</evidence>
<comment type="caution">
    <text evidence="2">The sequence shown here is derived from an EMBL/GenBank/DDBJ whole genome shotgun (WGS) entry which is preliminary data.</text>
</comment>
<sequence>MSSARMLAPGTLTRPPSAGSTAAVLGTVTGAGDSSAGVSELLAAGSEAAGSSPDEPHPAMRVRAASAVAAATER</sequence>
<evidence type="ECO:0000313" key="3">
    <source>
        <dbReference type="Proteomes" id="UP001501161"/>
    </source>
</evidence>
<reference evidence="2 3" key="1">
    <citation type="journal article" date="2019" name="Int. J. Syst. Evol. Microbiol.">
        <title>The Global Catalogue of Microorganisms (GCM) 10K type strain sequencing project: providing services to taxonomists for standard genome sequencing and annotation.</title>
        <authorList>
            <consortium name="The Broad Institute Genomics Platform"/>
            <consortium name="The Broad Institute Genome Sequencing Center for Infectious Disease"/>
            <person name="Wu L."/>
            <person name="Ma J."/>
        </authorList>
    </citation>
    <scope>NUCLEOTIDE SEQUENCE [LARGE SCALE GENOMIC DNA]</scope>
    <source>
        <strain evidence="2 3">JCM 13813</strain>
    </source>
</reference>
<gene>
    <name evidence="2" type="ORF">GCM10009726_33760</name>
</gene>
<dbReference type="Proteomes" id="UP001501161">
    <property type="component" value="Unassembled WGS sequence"/>
</dbReference>
<feature type="region of interest" description="Disordered" evidence="1">
    <location>
        <begin position="44"/>
        <end position="74"/>
    </location>
</feature>
<proteinExistence type="predicted"/>
<evidence type="ECO:0000313" key="2">
    <source>
        <dbReference type="EMBL" id="GAA2115086.1"/>
    </source>
</evidence>